<dbReference type="Pfam" id="PF25967">
    <property type="entry name" value="RND-MFP_C"/>
    <property type="match status" value="1"/>
</dbReference>
<dbReference type="Gene3D" id="2.40.30.170">
    <property type="match status" value="1"/>
</dbReference>
<evidence type="ECO:0000313" key="7">
    <source>
        <dbReference type="Proteomes" id="UP001216253"/>
    </source>
</evidence>
<evidence type="ECO:0000256" key="1">
    <source>
        <dbReference type="ARBA" id="ARBA00009477"/>
    </source>
</evidence>
<evidence type="ECO:0000259" key="3">
    <source>
        <dbReference type="Pfam" id="PF25954"/>
    </source>
</evidence>
<dbReference type="Gene3D" id="2.40.420.20">
    <property type="match status" value="1"/>
</dbReference>
<name>A0ABT5WNL2_9SPHN</name>
<feature type="domain" description="CusB-like beta-barrel" evidence="3">
    <location>
        <begin position="245"/>
        <end position="315"/>
    </location>
</feature>
<dbReference type="InterPro" id="IPR006143">
    <property type="entry name" value="RND_pump_MFP"/>
</dbReference>
<dbReference type="InterPro" id="IPR058627">
    <property type="entry name" value="MdtA-like_C"/>
</dbReference>
<evidence type="ECO:0000313" key="6">
    <source>
        <dbReference type="EMBL" id="MDE8651624.1"/>
    </source>
</evidence>
<sequence length="396" mass="41662">MNYDAKIELGDDETALDALTHGDAQDRASRRRMWLILAAIVVVLIGIWFLLHRGNADEFDAAKQEQIPTVSVIQPGRASITGTITATGSLAARREMPVGSAGEGGSVAQVLVDAGAWVEQGQVLAVVDRSVQTQQIAGLASQIDVSAADARLAQANLDRALKLVDRGFISKADVDRLTATRDAAVARVGVARAQLGEMQARTRRLNIVAPAAGLVLERNVEPGQVVTAGSGVLFRIAKDGEMELRARLSEDDLAKLSIGQEAQITPVGLGRSFTGQIWQVAPTINATDRQGEARIALPYARELRPGGFASAEIASGALVAPMLPESAIMSDARGSFVYVVGPNDKVQRRSVRTGTVTAGGIAVIEGLSGTERVVLRAGGFLNEGDAVKARLVKHGG</sequence>
<dbReference type="Gene3D" id="2.40.50.100">
    <property type="match status" value="1"/>
</dbReference>
<organism evidence="6 7">
    <name type="scientific">Novosphingobium album</name>
    <name type="common">ex Liu et al. 2023</name>
    <dbReference type="NCBI Taxonomy" id="3031130"/>
    <lineage>
        <taxon>Bacteria</taxon>
        <taxon>Pseudomonadati</taxon>
        <taxon>Pseudomonadota</taxon>
        <taxon>Alphaproteobacteria</taxon>
        <taxon>Sphingomonadales</taxon>
        <taxon>Sphingomonadaceae</taxon>
        <taxon>Novosphingobium</taxon>
    </lineage>
</organism>
<comment type="similarity">
    <text evidence="1">Belongs to the membrane fusion protein (MFP) (TC 8.A.1) family.</text>
</comment>
<feature type="domain" description="CzcB-like barrel-sandwich hybrid" evidence="5">
    <location>
        <begin position="104"/>
        <end position="237"/>
    </location>
</feature>
<comment type="caution">
    <text evidence="6">The sequence shown here is derived from an EMBL/GenBank/DDBJ whole genome shotgun (WGS) entry which is preliminary data.</text>
</comment>
<dbReference type="Proteomes" id="UP001216253">
    <property type="component" value="Unassembled WGS sequence"/>
</dbReference>
<feature type="transmembrane region" description="Helical" evidence="2">
    <location>
        <begin position="33"/>
        <end position="51"/>
    </location>
</feature>
<evidence type="ECO:0000256" key="2">
    <source>
        <dbReference type="SAM" id="Phobius"/>
    </source>
</evidence>
<keyword evidence="2" id="KW-1133">Transmembrane helix</keyword>
<dbReference type="PANTHER" id="PTHR30469">
    <property type="entry name" value="MULTIDRUG RESISTANCE PROTEIN MDTA"/>
    <property type="match status" value="1"/>
</dbReference>
<dbReference type="EMBL" id="JARESE010000020">
    <property type="protein sequence ID" value="MDE8651624.1"/>
    <property type="molecule type" value="Genomic_DNA"/>
</dbReference>
<evidence type="ECO:0000259" key="4">
    <source>
        <dbReference type="Pfam" id="PF25967"/>
    </source>
</evidence>
<reference evidence="6 7" key="1">
    <citation type="submission" date="2023-03" db="EMBL/GenBank/DDBJ databases">
        <title>NovoSphingobium album sp. nov. isolated from polycyclic aromatic hydrocarbons- and heavy-metal polluted soil.</title>
        <authorList>
            <person name="Liu Z."/>
            <person name="Wang K."/>
        </authorList>
    </citation>
    <scope>NUCLEOTIDE SEQUENCE [LARGE SCALE GENOMIC DNA]</scope>
    <source>
        <strain evidence="6 7">H3SJ31-1</strain>
    </source>
</reference>
<accession>A0ABT5WNL2</accession>
<protein>
    <submittedName>
        <fullName evidence="6">Efflux RND transporter periplasmic adaptor subunit</fullName>
    </submittedName>
</protein>
<dbReference type="PANTHER" id="PTHR30469:SF15">
    <property type="entry name" value="HLYD FAMILY OF SECRETION PROTEINS"/>
    <property type="match status" value="1"/>
</dbReference>
<dbReference type="NCBIfam" id="TIGR01730">
    <property type="entry name" value="RND_mfp"/>
    <property type="match status" value="1"/>
</dbReference>
<dbReference type="Pfam" id="PF25954">
    <property type="entry name" value="Beta-barrel_RND_2"/>
    <property type="match status" value="1"/>
</dbReference>
<keyword evidence="2" id="KW-0472">Membrane</keyword>
<dbReference type="RefSeq" id="WP_275227729.1">
    <property type="nucleotide sequence ID" value="NZ_JARESE010000020.1"/>
</dbReference>
<feature type="domain" description="Multidrug resistance protein MdtA-like C-terminal permuted SH3" evidence="4">
    <location>
        <begin position="323"/>
        <end position="375"/>
    </location>
</feature>
<gene>
    <name evidence="6" type="ORF">PYV00_07810</name>
</gene>
<dbReference type="SUPFAM" id="SSF111369">
    <property type="entry name" value="HlyD-like secretion proteins"/>
    <property type="match status" value="1"/>
</dbReference>
<dbReference type="Gene3D" id="1.10.287.470">
    <property type="entry name" value="Helix hairpin bin"/>
    <property type="match status" value="1"/>
</dbReference>
<keyword evidence="2" id="KW-0812">Transmembrane</keyword>
<dbReference type="InterPro" id="IPR058792">
    <property type="entry name" value="Beta-barrel_RND_2"/>
</dbReference>
<keyword evidence="7" id="KW-1185">Reference proteome</keyword>
<dbReference type="InterPro" id="IPR058647">
    <property type="entry name" value="BSH_CzcB-like"/>
</dbReference>
<proteinExistence type="inferred from homology"/>
<evidence type="ECO:0000259" key="5">
    <source>
        <dbReference type="Pfam" id="PF25973"/>
    </source>
</evidence>
<dbReference type="Pfam" id="PF25973">
    <property type="entry name" value="BSH_CzcB"/>
    <property type="match status" value="1"/>
</dbReference>